<dbReference type="InterPro" id="IPR027417">
    <property type="entry name" value="P-loop_NTPase"/>
</dbReference>
<dbReference type="Gene3D" id="3.40.50.300">
    <property type="entry name" value="P-loop containing nucleotide triphosphate hydrolases"/>
    <property type="match status" value="1"/>
</dbReference>
<evidence type="ECO:0000256" key="2">
    <source>
        <dbReference type="ARBA" id="ARBA00022741"/>
    </source>
</evidence>
<evidence type="ECO:0000259" key="6">
    <source>
        <dbReference type="Pfam" id="PF23559"/>
    </source>
</evidence>
<dbReference type="GO" id="GO:0043531">
    <property type="term" value="F:ADP binding"/>
    <property type="evidence" value="ECO:0007669"/>
    <property type="project" value="InterPro"/>
</dbReference>
<dbReference type="SUPFAM" id="SSF52540">
    <property type="entry name" value="P-loop containing nucleoside triphosphate hydrolases"/>
    <property type="match status" value="1"/>
</dbReference>
<protein>
    <recommendedName>
        <fullName evidence="9">Rx N-terminal domain-containing protein</fullName>
    </recommendedName>
</protein>
<keyword evidence="1" id="KW-0677">Repeat</keyword>
<evidence type="ECO:0000259" key="4">
    <source>
        <dbReference type="Pfam" id="PF00931"/>
    </source>
</evidence>
<dbReference type="EMBL" id="OIVN01003167">
    <property type="protein sequence ID" value="SPD09231.1"/>
    <property type="molecule type" value="Genomic_DNA"/>
</dbReference>
<dbReference type="InterPro" id="IPR044974">
    <property type="entry name" value="Disease_R_plants"/>
</dbReference>
<dbReference type="CDD" id="cd14798">
    <property type="entry name" value="RX-CC_like"/>
    <property type="match status" value="1"/>
</dbReference>
<dbReference type="InterPro" id="IPR038005">
    <property type="entry name" value="RX-like_CC"/>
</dbReference>
<dbReference type="Pfam" id="PF23559">
    <property type="entry name" value="WHD_DRP"/>
    <property type="match status" value="1"/>
</dbReference>
<accession>A0A2N9HC59</accession>
<dbReference type="Pfam" id="PF18052">
    <property type="entry name" value="Rx_N"/>
    <property type="match status" value="1"/>
</dbReference>
<organism evidence="8">
    <name type="scientific">Fagus sylvatica</name>
    <name type="common">Beechnut</name>
    <dbReference type="NCBI Taxonomy" id="28930"/>
    <lineage>
        <taxon>Eukaryota</taxon>
        <taxon>Viridiplantae</taxon>
        <taxon>Streptophyta</taxon>
        <taxon>Embryophyta</taxon>
        <taxon>Tracheophyta</taxon>
        <taxon>Spermatophyta</taxon>
        <taxon>Magnoliopsida</taxon>
        <taxon>eudicotyledons</taxon>
        <taxon>Gunneridae</taxon>
        <taxon>Pentapetalae</taxon>
        <taxon>rosids</taxon>
        <taxon>fabids</taxon>
        <taxon>Fagales</taxon>
        <taxon>Fagaceae</taxon>
        <taxon>Fagus</taxon>
    </lineage>
</organism>
<dbReference type="InterPro" id="IPR036388">
    <property type="entry name" value="WH-like_DNA-bd_sf"/>
</dbReference>
<keyword evidence="3" id="KW-0611">Plant defense</keyword>
<feature type="domain" description="Disease resistance protein winged helix" evidence="6">
    <location>
        <begin position="404"/>
        <end position="474"/>
    </location>
</feature>
<dbReference type="PANTHER" id="PTHR23155">
    <property type="entry name" value="DISEASE RESISTANCE PROTEIN RP"/>
    <property type="match status" value="1"/>
</dbReference>
<dbReference type="InterPro" id="IPR002182">
    <property type="entry name" value="NB-ARC"/>
</dbReference>
<evidence type="ECO:0000256" key="3">
    <source>
        <dbReference type="ARBA" id="ARBA00022821"/>
    </source>
</evidence>
<dbReference type="Pfam" id="PF00931">
    <property type="entry name" value="NB-ARC"/>
    <property type="match status" value="1"/>
</dbReference>
<dbReference type="InterPro" id="IPR042197">
    <property type="entry name" value="Apaf_helical"/>
</dbReference>
<dbReference type="Gene3D" id="1.20.5.4130">
    <property type="match status" value="1"/>
</dbReference>
<dbReference type="InterPro" id="IPR032675">
    <property type="entry name" value="LRR_dom_sf"/>
</dbReference>
<evidence type="ECO:0000259" key="5">
    <source>
        <dbReference type="Pfam" id="PF18052"/>
    </source>
</evidence>
<dbReference type="Gene3D" id="3.80.10.10">
    <property type="entry name" value="Ribonuclease Inhibitor"/>
    <property type="match status" value="1"/>
</dbReference>
<evidence type="ECO:0008006" key="9">
    <source>
        <dbReference type="Google" id="ProtNLM"/>
    </source>
</evidence>
<keyword evidence="2" id="KW-0547">Nucleotide-binding</keyword>
<feature type="domain" description="Disease resistance N-terminal" evidence="5">
    <location>
        <begin position="5"/>
        <end position="94"/>
    </location>
</feature>
<dbReference type="AlphaFoldDB" id="A0A2N9HC59"/>
<feature type="domain" description="Disease resistance R13L4/SHOC-2-like LRR" evidence="7">
    <location>
        <begin position="478"/>
        <end position="702"/>
    </location>
</feature>
<feature type="domain" description="NB-ARC" evidence="4">
    <location>
        <begin position="176"/>
        <end position="278"/>
    </location>
</feature>
<dbReference type="InterPro" id="IPR058922">
    <property type="entry name" value="WHD_DRP"/>
</dbReference>
<evidence type="ECO:0000313" key="8">
    <source>
        <dbReference type="EMBL" id="SPD09231.1"/>
    </source>
</evidence>
<dbReference type="Gene3D" id="1.10.8.430">
    <property type="entry name" value="Helical domain of apoptotic protease-activating factors"/>
    <property type="match status" value="1"/>
</dbReference>
<dbReference type="InterPro" id="IPR055414">
    <property type="entry name" value="LRR_R13L4/SHOC2-like"/>
</dbReference>
<name>A0A2N9HC59_FAGSY</name>
<evidence type="ECO:0000259" key="7">
    <source>
        <dbReference type="Pfam" id="PF23598"/>
    </source>
</evidence>
<dbReference type="GO" id="GO:0098542">
    <property type="term" value="P:defense response to other organism"/>
    <property type="evidence" value="ECO:0007669"/>
    <property type="project" value="TreeGrafter"/>
</dbReference>
<dbReference type="FunFam" id="1.10.10.10:FF:000322">
    <property type="entry name" value="Probable disease resistance protein At1g63360"/>
    <property type="match status" value="1"/>
</dbReference>
<dbReference type="Gene3D" id="1.10.10.10">
    <property type="entry name" value="Winged helix-like DNA-binding domain superfamily/Winged helix DNA-binding domain"/>
    <property type="match status" value="1"/>
</dbReference>
<dbReference type="InterPro" id="IPR041118">
    <property type="entry name" value="Rx_N"/>
</dbReference>
<dbReference type="PANTHER" id="PTHR23155:SF1052">
    <property type="entry name" value="DISEASE RESISTANCE PROTEIN RPM1"/>
    <property type="match status" value="1"/>
</dbReference>
<reference evidence="8" key="1">
    <citation type="submission" date="2018-02" db="EMBL/GenBank/DDBJ databases">
        <authorList>
            <person name="Cohen D.B."/>
            <person name="Kent A.D."/>
        </authorList>
    </citation>
    <scope>NUCLEOTIDE SEQUENCE</scope>
</reference>
<sequence>MAESAVRLLIQNLIPLLAQEATLLKGLHNKVANIKDELESIQSFLKDADARAEMGDMRNVAKTWVKQVREKVYLIEDVIDEYILHLAKHPQGQRRCFRLLLKVFHFTIKLKPRHMIASKIQNINNDLKVIRERGERYGFSSLEQGGPSNDVRHDPWHDPQEASLFIEENELVGIKSPKDELIKLLVKGPSNPTVISVVGIGGLGKTTLVKKVYDNEQVVTHFDCSAWIIVSQSYMMEEILRDMIKQFYKARKEFPPREIDTMEETQLINELRQYLLNQSESVAPSNKESPAYHVYKLPSLPLEKAWELFCKKVFQHERGHCPLELVELSHGIIERCEGLPLAIVSIGGLLSTKEKVAFEWRKFLNSLSSELESNPHLINITKILSLSYLDLPYDLKSCFLYFGMFPKDYFINCARLIGFWIAEGFVRGKQGITLEDVAQDYLKQLIDRSLVQVARVDYAGKVRSCRVHDIMCEVILSSLRDTKVQKLPKSIGKLHNLETLDLKRSFVSKLPVEIKRLYTSGIGHLESLQKLQRMEANNAAIFAELGRLRQLRKLDISKVKRENGIYLCTALGKMSQLLSFTISSTSEEEVLELQSLSSPPPLLQTLVLRGRLEKLLEWIPKLKSLVKIGLYWSRLMDDPLRVPQSLPNLMHLWLYDGYAGEQLHFEEGGFQKLKKLELENLGGLNRLIIDKGGLPLLEKLNIGPSPLLKEVPYVIYH</sequence>
<dbReference type="PRINTS" id="PR00364">
    <property type="entry name" value="DISEASERSIST"/>
</dbReference>
<gene>
    <name evidence="8" type="ORF">FSB_LOCUS37113</name>
</gene>
<dbReference type="SUPFAM" id="SSF52047">
    <property type="entry name" value="RNI-like"/>
    <property type="match status" value="1"/>
</dbReference>
<dbReference type="Pfam" id="PF23598">
    <property type="entry name" value="LRR_14"/>
    <property type="match status" value="1"/>
</dbReference>
<evidence type="ECO:0000256" key="1">
    <source>
        <dbReference type="ARBA" id="ARBA00022737"/>
    </source>
</evidence>
<proteinExistence type="predicted"/>